<name>D7SSS0_VITVI</name>
<dbReference type="PANTHER" id="PTHR33222:SF2">
    <property type="entry name" value="PROTEIN CURVATURE THYLAKOID 1D, CHLOROPLASTIC"/>
    <property type="match status" value="1"/>
</dbReference>
<sequence>MELCTTRAFSNLHHRTLFNPLANRLRWKTISIPFKQSPISRTSPGSLYFNNPLLRASISEGSSSGADQYIGEERDSVLVMEDIPATEENVYNEVIPTEAPIEDSQVEEQTVAFEFLDNLNIKFDSEDPYSIFLYGTGALTALWFASAIVGAIDSIPIFPKLMEIVGLGYTLWFSARYLIFKQNRDELAAKIEELKQQVLGSEDE</sequence>
<dbReference type="OMA" id="HAHFQWK"/>
<evidence type="ECO:0000256" key="1">
    <source>
        <dbReference type="ARBA" id="ARBA00004141"/>
    </source>
</evidence>
<comment type="subcellular location">
    <subcellularLocation>
        <location evidence="1">Membrane</location>
        <topology evidence="1">Multi-pass membrane protein</topology>
    </subcellularLocation>
</comment>
<dbReference type="STRING" id="29760.D7SSS0"/>
<dbReference type="InterPro" id="IPR033344">
    <property type="entry name" value="CURT1"/>
</dbReference>
<feature type="coiled-coil region" evidence="2">
    <location>
        <begin position="177"/>
        <end position="204"/>
    </location>
</feature>
<accession>D7SSS0</accession>
<organism evidence="5 6">
    <name type="scientific">Vitis vinifera</name>
    <name type="common">Grape</name>
    <dbReference type="NCBI Taxonomy" id="29760"/>
    <lineage>
        <taxon>Eukaryota</taxon>
        <taxon>Viridiplantae</taxon>
        <taxon>Streptophyta</taxon>
        <taxon>Embryophyta</taxon>
        <taxon>Tracheophyta</taxon>
        <taxon>Spermatophyta</taxon>
        <taxon>Magnoliopsida</taxon>
        <taxon>eudicotyledons</taxon>
        <taxon>Gunneridae</taxon>
        <taxon>Pentapetalae</taxon>
        <taxon>rosids</taxon>
        <taxon>Vitales</taxon>
        <taxon>Vitaceae</taxon>
        <taxon>Viteae</taxon>
        <taxon>Vitis</taxon>
    </lineage>
</organism>
<keyword evidence="3" id="KW-0812">Transmembrane</keyword>
<feature type="domain" description="Cyanobacterial aminoacyl-tRNA synthetase CAAD" evidence="4">
    <location>
        <begin position="124"/>
        <end position="200"/>
    </location>
</feature>
<dbReference type="EMBL" id="FN594987">
    <property type="protein sequence ID" value="CBI18704.3"/>
    <property type="molecule type" value="Genomic_DNA"/>
</dbReference>
<dbReference type="Proteomes" id="UP000009183">
    <property type="component" value="Unassembled WGS sequence, unordered"/>
</dbReference>
<dbReference type="eggNOG" id="ENOG502S1WK">
    <property type="taxonomic scope" value="Eukaryota"/>
</dbReference>
<dbReference type="PANTHER" id="PTHR33222">
    <property type="match status" value="1"/>
</dbReference>
<dbReference type="KEGG" id="vvi:100261101"/>
<keyword evidence="3" id="KW-0472">Membrane</keyword>
<evidence type="ECO:0000256" key="3">
    <source>
        <dbReference type="SAM" id="Phobius"/>
    </source>
</evidence>
<proteinExistence type="predicted"/>
<dbReference type="InterPro" id="IPR025564">
    <property type="entry name" value="CAAD_dom"/>
</dbReference>
<dbReference type="AlphaFoldDB" id="D7SSS0"/>
<feature type="transmembrane region" description="Helical" evidence="3">
    <location>
        <begin position="131"/>
        <end position="152"/>
    </location>
</feature>
<feature type="transmembrane region" description="Helical" evidence="3">
    <location>
        <begin position="164"/>
        <end position="180"/>
    </location>
</feature>
<dbReference type="GO" id="GO:0009535">
    <property type="term" value="C:chloroplast thylakoid membrane"/>
    <property type="evidence" value="ECO:0000318"/>
    <property type="project" value="GO_Central"/>
</dbReference>
<evidence type="ECO:0000259" key="4">
    <source>
        <dbReference type="Pfam" id="PF14159"/>
    </source>
</evidence>
<evidence type="ECO:0000313" key="6">
    <source>
        <dbReference type="Proteomes" id="UP000009183"/>
    </source>
</evidence>
<dbReference type="InParanoid" id="D7SSS0"/>
<keyword evidence="3" id="KW-1133">Transmembrane helix</keyword>
<reference evidence="6" key="1">
    <citation type="journal article" date="2007" name="Nature">
        <title>The grapevine genome sequence suggests ancestral hexaploidization in major angiosperm phyla.</title>
        <authorList>
            <consortium name="The French-Italian Public Consortium for Grapevine Genome Characterization."/>
            <person name="Jaillon O."/>
            <person name="Aury J.-M."/>
            <person name="Noel B."/>
            <person name="Policriti A."/>
            <person name="Clepet C."/>
            <person name="Casagrande A."/>
            <person name="Choisne N."/>
            <person name="Aubourg S."/>
            <person name="Vitulo N."/>
            <person name="Jubin C."/>
            <person name="Vezzi A."/>
            <person name="Legeai F."/>
            <person name="Hugueney P."/>
            <person name="Dasilva C."/>
            <person name="Horner D."/>
            <person name="Mica E."/>
            <person name="Jublot D."/>
            <person name="Poulain J."/>
            <person name="Bruyere C."/>
            <person name="Billault A."/>
            <person name="Segurens B."/>
            <person name="Gouyvenoux M."/>
            <person name="Ugarte E."/>
            <person name="Cattonaro F."/>
            <person name="Anthouard V."/>
            <person name="Vico V."/>
            <person name="Del Fabbro C."/>
            <person name="Alaux M."/>
            <person name="Di Gaspero G."/>
            <person name="Dumas V."/>
            <person name="Felice N."/>
            <person name="Paillard S."/>
            <person name="Juman I."/>
            <person name="Moroldo M."/>
            <person name="Scalabrin S."/>
            <person name="Canaguier A."/>
            <person name="Le Clainche I."/>
            <person name="Malacrida G."/>
            <person name="Durand E."/>
            <person name="Pesole G."/>
            <person name="Laucou V."/>
            <person name="Chatelet P."/>
            <person name="Merdinoglu D."/>
            <person name="Delledonne M."/>
            <person name="Pezzotti M."/>
            <person name="Lecharny A."/>
            <person name="Scarpelli C."/>
            <person name="Artiguenave F."/>
            <person name="Pe M.E."/>
            <person name="Valle G."/>
            <person name="Morgante M."/>
            <person name="Caboche M."/>
            <person name="Adam-Blondon A.-F."/>
            <person name="Weissenbach J."/>
            <person name="Quetier F."/>
            <person name="Wincker P."/>
        </authorList>
    </citation>
    <scope>NUCLEOTIDE SEQUENCE [LARGE SCALE GENOMIC DNA]</scope>
    <source>
        <strain evidence="6">cv. Pinot noir / PN40024</strain>
    </source>
</reference>
<evidence type="ECO:0000256" key="2">
    <source>
        <dbReference type="SAM" id="Coils"/>
    </source>
</evidence>
<keyword evidence="6" id="KW-1185">Reference proteome</keyword>
<dbReference type="PaxDb" id="29760-VIT_00s0199g00110.t01"/>
<evidence type="ECO:0000313" key="5">
    <source>
        <dbReference type="EMBL" id="CBI18704.3"/>
    </source>
</evidence>
<gene>
    <name evidence="5" type="ORF">VIT_00s0199g00110</name>
</gene>
<dbReference type="HOGENOM" id="CLU_116915_0_0_1"/>
<dbReference type="FunCoup" id="D7SSS0">
    <property type="interactions" value="270"/>
</dbReference>
<dbReference type="Pfam" id="PF14159">
    <property type="entry name" value="CAAD"/>
    <property type="match status" value="1"/>
</dbReference>
<protein>
    <recommendedName>
        <fullName evidence="4">Cyanobacterial aminoacyl-tRNA synthetase CAAD domain-containing protein</fullName>
    </recommendedName>
</protein>
<keyword evidence="2" id="KW-0175">Coiled coil</keyword>